<protein>
    <recommendedName>
        <fullName evidence="5">DASH complex subunit DAM1</fullName>
    </recommendedName>
    <alternativeName>
        <fullName evidence="14">Outer kinetochore protein DAM1</fullName>
    </alternativeName>
</protein>
<organism evidence="16 17">
    <name type="scientific">Schizosaccharomyces osmophilus</name>
    <dbReference type="NCBI Taxonomy" id="2545709"/>
    <lineage>
        <taxon>Eukaryota</taxon>
        <taxon>Fungi</taxon>
        <taxon>Dikarya</taxon>
        <taxon>Ascomycota</taxon>
        <taxon>Taphrinomycotina</taxon>
        <taxon>Schizosaccharomycetes</taxon>
        <taxon>Schizosaccharomycetales</taxon>
        <taxon>Schizosaccharomycetaceae</taxon>
        <taxon>Schizosaccharomyces</taxon>
    </lineage>
</organism>
<keyword evidence="7" id="KW-0963">Cytoplasm</keyword>
<keyword evidence="6" id="KW-0158">Chromosome</keyword>
<evidence type="ECO:0000256" key="5">
    <source>
        <dbReference type="ARBA" id="ARBA00020497"/>
    </source>
</evidence>
<sequence>MDNYEKETLNPKNDNNIEENKDPDAIPPNLQTFANSLAALDDGVNEFRKRMNQLSVTKQNLDSFNESFASFLYGLQINAFCVDYENAPLAESASLQKIKDQLKMEVQSRQSQRNFASSSNNGNRYAQEMNTSALDETFTTNDTSFIERPDSFPVPR</sequence>
<gene>
    <name evidence="16" type="primary">dam1</name>
    <name evidence="16" type="ORF">SOMG_00299</name>
</gene>
<keyword evidence="12" id="KW-0539">Nucleus</keyword>
<dbReference type="Proteomes" id="UP001212411">
    <property type="component" value="Chromosome 1"/>
</dbReference>
<name>A0AAE9W8A7_9SCHI</name>
<keyword evidence="11" id="KW-0206">Cytoskeleton</keyword>
<dbReference type="GO" id="GO:1990758">
    <property type="term" value="P:mitotic sister chromatid biorientation"/>
    <property type="evidence" value="ECO:0007669"/>
    <property type="project" value="TreeGrafter"/>
</dbReference>
<keyword evidence="8" id="KW-0493">Microtubule</keyword>
<dbReference type="GO" id="GO:0044732">
    <property type="term" value="C:mitotic spindle pole body"/>
    <property type="evidence" value="ECO:0007669"/>
    <property type="project" value="TreeGrafter"/>
</dbReference>
<keyword evidence="17" id="KW-1185">Reference proteome</keyword>
<evidence type="ECO:0000256" key="12">
    <source>
        <dbReference type="ARBA" id="ARBA00023242"/>
    </source>
</evidence>
<comment type="similarity">
    <text evidence="4">Belongs to the DASH complex DAM1 family.</text>
</comment>
<dbReference type="Pfam" id="PF08653">
    <property type="entry name" value="DASH_Dam1"/>
    <property type="match status" value="1"/>
</dbReference>
<comment type="subcellular location">
    <subcellularLocation>
        <location evidence="3">Chromosome</location>
        <location evidence="3">Centromere</location>
        <location evidence="3">Kinetochore</location>
    </subcellularLocation>
    <subcellularLocation>
        <location evidence="2">Cytoplasm</location>
        <location evidence="2">Cytoskeleton</location>
        <location evidence="2">Spindle</location>
    </subcellularLocation>
    <subcellularLocation>
        <location evidence="1">Nucleus</location>
    </subcellularLocation>
</comment>
<evidence type="ECO:0000256" key="15">
    <source>
        <dbReference type="SAM" id="MobiDB-lite"/>
    </source>
</evidence>
<evidence type="ECO:0000256" key="6">
    <source>
        <dbReference type="ARBA" id="ARBA00022454"/>
    </source>
</evidence>
<feature type="region of interest" description="Disordered" evidence="15">
    <location>
        <begin position="1"/>
        <end position="26"/>
    </location>
</feature>
<evidence type="ECO:0000256" key="11">
    <source>
        <dbReference type="ARBA" id="ARBA00023212"/>
    </source>
</evidence>
<dbReference type="PANTHER" id="PTHR28113">
    <property type="entry name" value="DASH COMPLEX SUBUNIT DAM1"/>
    <property type="match status" value="1"/>
</dbReference>
<dbReference type="RefSeq" id="XP_056035838.1">
    <property type="nucleotide sequence ID" value="XM_056179093.1"/>
</dbReference>
<keyword evidence="10" id="KW-0995">Kinetochore</keyword>
<evidence type="ECO:0000256" key="4">
    <source>
        <dbReference type="ARBA" id="ARBA00010073"/>
    </source>
</evidence>
<evidence type="ECO:0000256" key="3">
    <source>
        <dbReference type="ARBA" id="ARBA00004629"/>
    </source>
</evidence>
<evidence type="ECO:0000256" key="9">
    <source>
        <dbReference type="ARBA" id="ARBA00022829"/>
    </source>
</evidence>
<proteinExistence type="inferred from homology"/>
<reference evidence="16 17" key="1">
    <citation type="journal article" date="2023" name="G3 (Bethesda)">
        <title>A high-quality reference genome for the fission yeast Schizosaccharomyces osmophilus.</title>
        <authorList>
            <person name="Jia G.S."/>
            <person name="Zhang W.C."/>
            <person name="Liang Y."/>
            <person name="Liu X.H."/>
            <person name="Rhind N."/>
            <person name="Pidoux A."/>
            <person name="Brysch-Herzberg M."/>
            <person name="Du L.L."/>
        </authorList>
    </citation>
    <scope>NUCLEOTIDE SEQUENCE [LARGE SCALE GENOMIC DNA]</scope>
    <source>
        <strain evidence="16 17">CBS 15793</strain>
    </source>
</reference>
<accession>A0AAE9W8A7</accession>
<dbReference type="GO" id="GO:0042729">
    <property type="term" value="C:DASH complex"/>
    <property type="evidence" value="ECO:0007669"/>
    <property type="project" value="InterPro"/>
</dbReference>
<evidence type="ECO:0000313" key="16">
    <source>
        <dbReference type="EMBL" id="WBW71595.1"/>
    </source>
</evidence>
<evidence type="ECO:0000256" key="14">
    <source>
        <dbReference type="ARBA" id="ARBA00030453"/>
    </source>
</evidence>
<dbReference type="PANTHER" id="PTHR28113:SF1">
    <property type="entry name" value="DASH COMPLEX SUBUNIT DAM1"/>
    <property type="match status" value="1"/>
</dbReference>
<dbReference type="InterPro" id="IPR013962">
    <property type="entry name" value="DASH_Dam1"/>
</dbReference>
<dbReference type="GO" id="GO:1990537">
    <property type="term" value="C:mitotic spindle polar microtubule"/>
    <property type="evidence" value="ECO:0007669"/>
    <property type="project" value="TreeGrafter"/>
</dbReference>
<dbReference type="GeneID" id="80873782"/>
<evidence type="ECO:0000256" key="10">
    <source>
        <dbReference type="ARBA" id="ARBA00022838"/>
    </source>
</evidence>
<dbReference type="KEGG" id="som:SOMG_00299"/>
<keyword evidence="13" id="KW-0137">Centromere</keyword>
<evidence type="ECO:0000256" key="13">
    <source>
        <dbReference type="ARBA" id="ARBA00023328"/>
    </source>
</evidence>
<evidence type="ECO:0000256" key="1">
    <source>
        <dbReference type="ARBA" id="ARBA00004123"/>
    </source>
</evidence>
<dbReference type="AlphaFoldDB" id="A0AAE9W8A7"/>
<evidence type="ECO:0000256" key="8">
    <source>
        <dbReference type="ARBA" id="ARBA00022701"/>
    </source>
</evidence>
<evidence type="ECO:0000256" key="2">
    <source>
        <dbReference type="ARBA" id="ARBA00004186"/>
    </source>
</evidence>
<evidence type="ECO:0000313" key="17">
    <source>
        <dbReference type="Proteomes" id="UP001212411"/>
    </source>
</evidence>
<evidence type="ECO:0000256" key="7">
    <source>
        <dbReference type="ARBA" id="ARBA00022490"/>
    </source>
</evidence>
<keyword evidence="9" id="KW-0159">Chromosome partition</keyword>
<dbReference type="EMBL" id="CP115611">
    <property type="protein sequence ID" value="WBW71595.1"/>
    <property type="molecule type" value="Genomic_DNA"/>
</dbReference>